<dbReference type="GO" id="GO:0043190">
    <property type="term" value="C:ATP-binding cassette (ABC) transporter complex"/>
    <property type="evidence" value="ECO:0007669"/>
    <property type="project" value="InterPro"/>
</dbReference>
<accession>A0A931IE22</accession>
<feature type="transmembrane region" description="Helical" evidence="6">
    <location>
        <begin position="173"/>
        <end position="192"/>
    </location>
</feature>
<evidence type="ECO:0000256" key="6">
    <source>
        <dbReference type="SAM" id="Phobius"/>
    </source>
</evidence>
<dbReference type="InterPro" id="IPR013525">
    <property type="entry name" value="ABC2_TM"/>
</dbReference>
<dbReference type="PROSITE" id="PS51012">
    <property type="entry name" value="ABC_TM2"/>
    <property type="match status" value="1"/>
</dbReference>
<gene>
    <name evidence="8" type="ORF">IT779_20570</name>
</gene>
<dbReference type="InterPro" id="IPR000412">
    <property type="entry name" value="ABC_2_transport"/>
</dbReference>
<evidence type="ECO:0000313" key="8">
    <source>
        <dbReference type="EMBL" id="MBH0778680.1"/>
    </source>
</evidence>
<protein>
    <submittedName>
        <fullName evidence="8">ABC transporter permease</fullName>
    </submittedName>
</protein>
<proteinExistence type="predicted"/>
<dbReference type="InterPro" id="IPR047817">
    <property type="entry name" value="ABC2_TM_bact-type"/>
</dbReference>
<keyword evidence="5" id="KW-0046">Antibiotic resistance</keyword>
<feature type="domain" description="ABC transmembrane type-2" evidence="7">
    <location>
        <begin position="27"/>
        <end position="262"/>
    </location>
</feature>
<keyword evidence="4 6" id="KW-0472">Membrane</keyword>
<evidence type="ECO:0000259" key="7">
    <source>
        <dbReference type="PROSITE" id="PS51012"/>
    </source>
</evidence>
<dbReference type="EMBL" id="JADMLG010000008">
    <property type="protein sequence ID" value="MBH0778680.1"/>
    <property type="molecule type" value="Genomic_DNA"/>
</dbReference>
<feature type="transmembrane region" description="Helical" evidence="6">
    <location>
        <begin position="58"/>
        <end position="83"/>
    </location>
</feature>
<evidence type="ECO:0000313" key="9">
    <source>
        <dbReference type="Proteomes" id="UP000655751"/>
    </source>
</evidence>
<dbReference type="AlphaFoldDB" id="A0A931IE22"/>
<sequence>MSPTTAAIRAGGVRAAIELRQTFSNAQDLVNQFSTPIVLLVALFFMRDASFRGGEYTLGALALPGVIGSVIAFNGVFAIAQFLVLDREDGTLLRAKAVPNGMVGYFIGKIGTSAGTVLVQVVVLLGFGMPIVGGLSLTDAASWATLLWVLALGLLATLPLGAILGATLSDSRATFFLTIPLMGLIAISGIYYPVTGLPGWLQAVAQVFPMYWLGLGMRSAMLPPEAVVVELEQSWRHAETAAVLGVWAVVGLALAPAILRRMARRESGVGMDARREKALKRVY</sequence>
<evidence type="ECO:0000256" key="4">
    <source>
        <dbReference type="ARBA" id="ARBA00023136"/>
    </source>
</evidence>
<comment type="caution">
    <text evidence="8">The sequence shown here is derived from an EMBL/GenBank/DDBJ whole genome shotgun (WGS) entry which is preliminary data.</text>
</comment>
<dbReference type="InterPro" id="IPR051784">
    <property type="entry name" value="Nod_factor_ABC_transporter"/>
</dbReference>
<keyword evidence="2 6" id="KW-0812">Transmembrane</keyword>
<dbReference type="PIRSF" id="PIRSF006648">
    <property type="entry name" value="DrrB"/>
    <property type="match status" value="1"/>
</dbReference>
<feature type="transmembrane region" description="Helical" evidence="6">
    <location>
        <begin position="103"/>
        <end position="128"/>
    </location>
</feature>
<reference evidence="8" key="1">
    <citation type="submission" date="2020-11" db="EMBL/GenBank/DDBJ databases">
        <title>Nocardia NEAU-351.nov., a novel actinomycete isolated from the cow dung.</title>
        <authorList>
            <person name="Zhang X."/>
        </authorList>
    </citation>
    <scope>NUCLEOTIDE SEQUENCE</scope>
    <source>
        <strain evidence="8">NEAU-351</strain>
    </source>
</reference>
<evidence type="ECO:0000256" key="2">
    <source>
        <dbReference type="ARBA" id="ARBA00022692"/>
    </source>
</evidence>
<dbReference type="Pfam" id="PF12698">
    <property type="entry name" value="ABC2_membrane_3"/>
    <property type="match status" value="1"/>
</dbReference>
<evidence type="ECO:0000256" key="3">
    <source>
        <dbReference type="ARBA" id="ARBA00022989"/>
    </source>
</evidence>
<comment type="subcellular location">
    <subcellularLocation>
        <location evidence="1">Membrane</location>
        <topology evidence="1">Multi-pass membrane protein</topology>
    </subcellularLocation>
</comment>
<evidence type="ECO:0000256" key="1">
    <source>
        <dbReference type="ARBA" id="ARBA00004141"/>
    </source>
</evidence>
<organism evidence="8 9">
    <name type="scientific">Nocardia bovistercoris</name>
    <dbReference type="NCBI Taxonomy" id="2785916"/>
    <lineage>
        <taxon>Bacteria</taxon>
        <taxon>Bacillati</taxon>
        <taxon>Actinomycetota</taxon>
        <taxon>Actinomycetes</taxon>
        <taxon>Mycobacteriales</taxon>
        <taxon>Nocardiaceae</taxon>
        <taxon>Nocardia</taxon>
    </lineage>
</organism>
<dbReference type="PANTHER" id="PTHR43229">
    <property type="entry name" value="NODULATION PROTEIN J"/>
    <property type="match status" value="1"/>
</dbReference>
<dbReference type="GO" id="GO:0140359">
    <property type="term" value="F:ABC-type transporter activity"/>
    <property type="evidence" value="ECO:0007669"/>
    <property type="project" value="InterPro"/>
</dbReference>
<feature type="transmembrane region" description="Helical" evidence="6">
    <location>
        <begin position="29"/>
        <end position="46"/>
    </location>
</feature>
<evidence type="ECO:0000256" key="5">
    <source>
        <dbReference type="ARBA" id="ARBA00023251"/>
    </source>
</evidence>
<feature type="transmembrane region" description="Helical" evidence="6">
    <location>
        <begin position="140"/>
        <end position="167"/>
    </location>
</feature>
<dbReference type="Proteomes" id="UP000655751">
    <property type="component" value="Unassembled WGS sequence"/>
</dbReference>
<dbReference type="PANTHER" id="PTHR43229:SF3">
    <property type="entry name" value="ABC-TYPE MULTIDRUG TRANSPORT SYSTEM, PERMEASE COMPONENT"/>
    <property type="match status" value="1"/>
</dbReference>
<keyword evidence="3 6" id="KW-1133">Transmembrane helix</keyword>
<keyword evidence="9" id="KW-1185">Reference proteome</keyword>
<name>A0A931IE22_9NOCA</name>
<dbReference type="GO" id="GO:0046677">
    <property type="term" value="P:response to antibiotic"/>
    <property type="evidence" value="ECO:0007669"/>
    <property type="project" value="UniProtKB-KW"/>
</dbReference>
<feature type="transmembrane region" description="Helical" evidence="6">
    <location>
        <begin position="241"/>
        <end position="259"/>
    </location>
</feature>